<feature type="compositionally biased region" description="Polar residues" evidence="2">
    <location>
        <begin position="240"/>
        <end position="253"/>
    </location>
</feature>
<feature type="compositionally biased region" description="Polar residues" evidence="2">
    <location>
        <begin position="119"/>
        <end position="130"/>
    </location>
</feature>
<feature type="compositionally biased region" description="Polar residues" evidence="2">
    <location>
        <begin position="274"/>
        <end position="289"/>
    </location>
</feature>
<evidence type="ECO:0000256" key="2">
    <source>
        <dbReference type="SAM" id="MobiDB-lite"/>
    </source>
</evidence>
<feature type="compositionally biased region" description="Polar residues" evidence="2">
    <location>
        <begin position="180"/>
        <end position="191"/>
    </location>
</feature>
<proteinExistence type="predicted"/>
<comment type="caution">
    <text evidence="3">The sequence shown here is derived from an EMBL/GenBank/DDBJ whole genome shotgun (WGS) entry which is preliminary data.</text>
</comment>
<name>A0ABQ3UK81_9CHLR</name>
<dbReference type="CDD" id="cd14686">
    <property type="entry name" value="bZIP"/>
    <property type="match status" value="1"/>
</dbReference>
<evidence type="ECO:0000313" key="3">
    <source>
        <dbReference type="EMBL" id="GHO53073.1"/>
    </source>
</evidence>
<feature type="region of interest" description="Disordered" evidence="2">
    <location>
        <begin position="164"/>
        <end position="333"/>
    </location>
</feature>
<gene>
    <name evidence="3" type="ORF">KSB_15480</name>
</gene>
<keyword evidence="1" id="KW-0175">Coiled coil</keyword>
<accession>A0ABQ3UK81</accession>
<evidence type="ECO:0000256" key="1">
    <source>
        <dbReference type="SAM" id="Coils"/>
    </source>
</evidence>
<dbReference type="Proteomes" id="UP000654345">
    <property type="component" value="Unassembled WGS sequence"/>
</dbReference>
<dbReference type="EMBL" id="BNJG01000001">
    <property type="protein sequence ID" value="GHO53073.1"/>
    <property type="molecule type" value="Genomic_DNA"/>
</dbReference>
<organism evidence="3 4">
    <name type="scientific">Ktedonobacter robiniae</name>
    <dbReference type="NCBI Taxonomy" id="2778365"/>
    <lineage>
        <taxon>Bacteria</taxon>
        <taxon>Bacillati</taxon>
        <taxon>Chloroflexota</taxon>
        <taxon>Ktedonobacteria</taxon>
        <taxon>Ktedonobacterales</taxon>
        <taxon>Ktedonobacteraceae</taxon>
        <taxon>Ktedonobacter</taxon>
    </lineage>
</organism>
<feature type="coiled-coil region" evidence="1">
    <location>
        <begin position="359"/>
        <end position="424"/>
    </location>
</feature>
<keyword evidence="4" id="KW-1185">Reference proteome</keyword>
<reference evidence="3 4" key="1">
    <citation type="journal article" date="2021" name="Int. J. Syst. Evol. Microbiol.">
        <title>Reticulibacter mediterranei gen. nov., sp. nov., within the new family Reticulibacteraceae fam. nov., and Ktedonospora formicarum gen. nov., sp. nov., Ktedonobacter robiniae sp. nov., Dictyobacter formicarum sp. nov. and Dictyobacter arantiisoli sp. nov., belonging to the class Ktedonobacteria.</title>
        <authorList>
            <person name="Yabe S."/>
            <person name="Zheng Y."/>
            <person name="Wang C.M."/>
            <person name="Sakai Y."/>
            <person name="Abe K."/>
            <person name="Yokota A."/>
            <person name="Donadio S."/>
            <person name="Cavaletti L."/>
            <person name="Monciardini P."/>
        </authorList>
    </citation>
    <scope>NUCLEOTIDE SEQUENCE [LARGE SCALE GENOMIC DNA]</scope>
    <source>
        <strain evidence="3 4">SOSP1-30</strain>
    </source>
</reference>
<protein>
    <submittedName>
        <fullName evidence="3">Uncharacterized protein</fullName>
    </submittedName>
</protein>
<feature type="region of interest" description="Disordered" evidence="2">
    <location>
        <begin position="119"/>
        <end position="145"/>
    </location>
</feature>
<sequence>MSVTPSSTVVGVFRNRSQAEQAIEGLYGAGFAHEQIRFSAPGTTGSFFQDLKSLFTGNDTTSSTIARDLNGLGFSDDDALYYASEYSNGNTLLTVQSPGREEEVLGILHRYGAYNVRPSTSFADDNTGNDGQPAADDTQASDYPVGEQDMGTIAYQQPATSYAEPGKEEGFYQQPEESQDVNANAEDSNYSRPVESAADETPIGDYVPKVDNYDAEPEEQASEQNVDEGIVEREAEEDSYQQPEASTAEQQPQAPDVPEQDAASAEYKIEDGQYDSTEAYTSRYNTEPDLSQVEAPADENPEAQGATAPATWGGETPAQEAATEGTTSAQGAGYEDASVGAALANQNGAYQVSQNDDVTATHAAQLQRYQQQLQATQQQLQEAKSRLQRAKDHEQQLQSVKQQLAELEQELQATLAELNDTHSRINEYQ</sequence>
<dbReference type="RefSeq" id="WP_201369922.1">
    <property type="nucleotide sequence ID" value="NZ_BNJG01000001.1"/>
</dbReference>
<evidence type="ECO:0000313" key="4">
    <source>
        <dbReference type="Proteomes" id="UP000654345"/>
    </source>
</evidence>